<evidence type="ECO:0000256" key="1">
    <source>
        <dbReference type="PROSITE-ProRule" id="PRU00110"/>
    </source>
</evidence>
<dbReference type="Proteomes" id="UP000006860">
    <property type="component" value="Chromosome"/>
</dbReference>
<proteinExistence type="predicted"/>
<dbReference type="AlphaFoldDB" id="F0SN35"/>
<dbReference type="KEGG" id="pbs:Plabr_3467"/>
<dbReference type="Gene3D" id="1.20.120.160">
    <property type="entry name" value="HPT domain"/>
    <property type="match status" value="1"/>
</dbReference>
<accession>F0SN35</accession>
<sequence>MAHGVQTDHSFAASQAPVRSAFADDPDFAELVEFFVESMPERQDVMRNSFAAGDYDSLRVTAHQLKGAGGGYGFDSVSERAALLEQLCSEGGPHEIMAAMQDLLNYLDRVRA</sequence>
<dbReference type="PROSITE" id="PS50894">
    <property type="entry name" value="HPT"/>
    <property type="match status" value="1"/>
</dbReference>
<dbReference type="eggNOG" id="COG2198">
    <property type="taxonomic scope" value="Bacteria"/>
</dbReference>
<dbReference type="CDD" id="cd00088">
    <property type="entry name" value="HPT"/>
    <property type="match status" value="1"/>
</dbReference>
<dbReference type="HOGENOM" id="CLU_1988314_0_0_0"/>
<name>F0SN35_RUBBR</name>
<dbReference type="SUPFAM" id="SSF47226">
    <property type="entry name" value="Histidine-containing phosphotransfer domain, HPT domain"/>
    <property type="match status" value="1"/>
</dbReference>
<dbReference type="RefSeq" id="WP_013629783.1">
    <property type="nucleotide sequence ID" value="NC_015174.1"/>
</dbReference>
<dbReference type="Pfam" id="PF01627">
    <property type="entry name" value="Hpt"/>
    <property type="match status" value="1"/>
</dbReference>
<keyword evidence="4" id="KW-1185">Reference proteome</keyword>
<dbReference type="STRING" id="756272.Plabr_3467"/>
<feature type="modified residue" description="Phosphohistidine" evidence="1">
    <location>
        <position position="63"/>
    </location>
</feature>
<evidence type="ECO:0000313" key="3">
    <source>
        <dbReference type="EMBL" id="ADY61064.1"/>
    </source>
</evidence>
<gene>
    <name evidence="3" type="ordered locus">Plabr_3467</name>
</gene>
<dbReference type="InterPro" id="IPR008207">
    <property type="entry name" value="Sig_transdc_His_kin_Hpt_dom"/>
</dbReference>
<keyword evidence="1" id="KW-0597">Phosphoprotein</keyword>
<feature type="domain" description="HPt" evidence="2">
    <location>
        <begin position="24"/>
        <end position="112"/>
    </location>
</feature>
<dbReference type="GO" id="GO:0000160">
    <property type="term" value="P:phosphorelay signal transduction system"/>
    <property type="evidence" value="ECO:0007669"/>
    <property type="project" value="InterPro"/>
</dbReference>
<organism evidence="3 4">
    <name type="scientific">Rubinisphaera brasiliensis (strain ATCC 49424 / DSM 5305 / JCM 21570 / IAM 15109 / NBRC 103401 / IFAM 1448)</name>
    <name type="common">Planctomyces brasiliensis</name>
    <dbReference type="NCBI Taxonomy" id="756272"/>
    <lineage>
        <taxon>Bacteria</taxon>
        <taxon>Pseudomonadati</taxon>
        <taxon>Planctomycetota</taxon>
        <taxon>Planctomycetia</taxon>
        <taxon>Planctomycetales</taxon>
        <taxon>Planctomycetaceae</taxon>
        <taxon>Rubinisphaera</taxon>
    </lineage>
</organism>
<evidence type="ECO:0000313" key="4">
    <source>
        <dbReference type="Proteomes" id="UP000006860"/>
    </source>
</evidence>
<dbReference type="InterPro" id="IPR036641">
    <property type="entry name" value="HPT_dom_sf"/>
</dbReference>
<evidence type="ECO:0000259" key="2">
    <source>
        <dbReference type="PROSITE" id="PS50894"/>
    </source>
</evidence>
<dbReference type="EMBL" id="CP002546">
    <property type="protein sequence ID" value="ADY61064.1"/>
    <property type="molecule type" value="Genomic_DNA"/>
</dbReference>
<dbReference type="OrthoDB" id="9814716at2"/>
<reference evidence="4" key="1">
    <citation type="submission" date="2011-02" db="EMBL/GenBank/DDBJ databases">
        <title>The complete genome of Planctomyces brasiliensis DSM 5305.</title>
        <authorList>
            <person name="Lucas S."/>
            <person name="Copeland A."/>
            <person name="Lapidus A."/>
            <person name="Bruce D."/>
            <person name="Goodwin L."/>
            <person name="Pitluck S."/>
            <person name="Kyrpides N."/>
            <person name="Mavromatis K."/>
            <person name="Pagani I."/>
            <person name="Ivanova N."/>
            <person name="Ovchinnikova G."/>
            <person name="Lu M."/>
            <person name="Detter J.C."/>
            <person name="Han C."/>
            <person name="Land M."/>
            <person name="Hauser L."/>
            <person name="Markowitz V."/>
            <person name="Cheng J.-F."/>
            <person name="Hugenholtz P."/>
            <person name="Woyke T."/>
            <person name="Wu D."/>
            <person name="Tindall B."/>
            <person name="Pomrenke H.G."/>
            <person name="Brambilla E."/>
            <person name="Klenk H.-P."/>
            <person name="Eisen J.A."/>
        </authorList>
    </citation>
    <scope>NUCLEOTIDE SEQUENCE [LARGE SCALE GENOMIC DNA]</scope>
    <source>
        <strain evidence="4">ATCC 49424 / DSM 5305 / JCM 21570 / NBRC 103401 / IFAM 1448</strain>
    </source>
</reference>
<dbReference type="GO" id="GO:0004672">
    <property type="term" value="F:protein kinase activity"/>
    <property type="evidence" value="ECO:0007669"/>
    <property type="project" value="UniProtKB-ARBA"/>
</dbReference>
<protein>
    <submittedName>
        <fullName evidence="3">Hpt domain protein</fullName>
    </submittedName>
</protein>